<dbReference type="GO" id="GO:0140098">
    <property type="term" value="F:catalytic activity, acting on RNA"/>
    <property type="evidence" value="ECO:0007669"/>
    <property type="project" value="UniProtKB-ARBA"/>
</dbReference>
<reference evidence="4 5" key="1">
    <citation type="submission" date="2017-09" db="EMBL/GenBank/DDBJ databases">
        <title>Depth-based differentiation of microbial function through sediment-hosted aquifers and enrichment of novel symbionts in the deep terrestrial subsurface.</title>
        <authorList>
            <person name="Probst A.J."/>
            <person name="Ladd B."/>
            <person name="Jarett J.K."/>
            <person name="Geller-Mcgrath D.E."/>
            <person name="Sieber C.M."/>
            <person name="Emerson J.B."/>
            <person name="Anantharaman K."/>
            <person name="Thomas B.C."/>
            <person name="Malmstrom R."/>
            <person name="Stieglmeier M."/>
            <person name="Klingl A."/>
            <person name="Woyke T."/>
            <person name="Ryan C.M."/>
            <person name="Banfield J.F."/>
        </authorList>
    </citation>
    <scope>NUCLEOTIDE SEQUENCE [LARGE SCALE GENOMIC DNA]</scope>
    <source>
        <strain evidence="4">CG23_combo_of_CG06-09_8_20_14_all_37_18</strain>
    </source>
</reference>
<dbReference type="PROSITE" id="PS01129">
    <property type="entry name" value="PSI_RLU"/>
    <property type="match status" value="1"/>
</dbReference>
<evidence type="ECO:0000313" key="4">
    <source>
        <dbReference type="EMBL" id="PIP24206.1"/>
    </source>
</evidence>
<gene>
    <name evidence="4" type="ORF">COX35_01960</name>
</gene>
<dbReference type="GO" id="GO:0003723">
    <property type="term" value="F:RNA binding"/>
    <property type="evidence" value="ECO:0007669"/>
    <property type="project" value="InterPro"/>
</dbReference>
<dbReference type="Proteomes" id="UP000229952">
    <property type="component" value="Unassembled WGS sequence"/>
</dbReference>
<dbReference type="Pfam" id="PF00849">
    <property type="entry name" value="PseudoU_synth_2"/>
    <property type="match status" value="1"/>
</dbReference>
<keyword evidence="2" id="KW-0413">Isomerase</keyword>
<accession>A0A2G9YY93</accession>
<dbReference type="EMBL" id="PCRQ01000053">
    <property type="protein sequence ID" value="PIP24206.1"/>
    <property type="molecule type" value="Genomic_DNA"/>
</dbReference>
<protein>
    <submittedName>
        <fullName evidence="4">RNA pseudouridine synthase</fullName>
    </submittedName>
</protein>
<dbReference type="GO" id="GO:0006396">
    <property type="term" value="P:RNA processing"/>
    <property type="evidence" value="ECO:0007669"/>
    <property type="project" value="UniProtKB-ARBA"/>
</dbReference>
<dbReference type="AlphaFoldDB" id="A0A2G9YY93"/>
<sequence length="241" mass="27272">MKLNVLYEDNHLIAVYKPAGVLTQRDKTGDISLVDEVKAYLKEKYQKSGNVFLGLLHRLDRPVSGIVLFAKTSKGASRLSEQFRNHQIEKTYNAIVMGKIKKNKGILINHIQKDRNKKRATIDKKGNGKKAELSYKVLASNNKFSLLEIKIKTGRFHQIRAQLSSIGHSILGDIKYDAPFALPDKSIALFATSISFQTATSKEKKEISVRIPSQWDSVLKYENNPDRDASFKEPKITLSRQ</sequence>
<dbReference type="GO" id="GO:0009982">
    <property type="term" value="F:pseudouridine synthase activity"/>
    <property type="evidence" value="ECO:0007669"/>
    <property type="project" value="InterPro"/>
</dbReference>
<proteinExistence type="inferred from homology"/>
<dbReference type="InterPro" id="IPR006224">
    <property type="entry name" value="PsdUridine_synth_RluA-like_CS"/>
</dbReference>
<dbReference type="PANTHER" id="PTHR21600:SF83">
    <property type="entry name" value="PSEUDOURIDYLATE SYNTHASE RPUSD4, MITOCHONDRIAL"/>
    <property type="match status" value="1"/>
</dbReference>
<dbReference type="Gene3D" id="3.30.2350.10">
    <property type="entry name" value="Pseudouridine synthase"/>
    <property type="match status" value="1"/>
</dbReference>
<name>A0A2G9YY93_9BACT</name>
<dbReference type="PANTHER" id="PTHR21600">
    <property type="entry name" value="MITOCHONDRIAL RNA PSEUDOURIDINE SYNTHASE"/>
    <property type="match status" value="1"/>
</dbReference>
<dbReference type="InterPro" id="IPR006145">
    <property type="entry name" value="PsdUridine_synth_RsuA/RluA"/>
</dbReference>
<evidence type="ECO:0000313" key="5">
    <source>
        <dbReference type="Proteomes" id="UP000229952"/>
    </source>
</evidence>
<comment type="caution">
    <text evidence="4">The sequence shown here is derived from an EMBL/GenBank/DDBJ whole genome shotgun (WGS) entry which is preliminary data.</text>
</comment>
<comment type="similarity">
    <text evidence="1">Belongs to the pseudouridine synthase RluA family.</text>
</comment>
<dbReference type="GO" id="GO:0001522">
    <property type="term" value="P:pseudouridine synthesis"/>
    <property type="evidence" value="ECO:0007669"/>
    <property type="project" value="InterPro"/>
</dbReference>
<feature type="domain" description="Pseudouridine synthase RsuA/RluA-like" evidence="3">
    <location>
        <begin position="11"/>
        <end position="165"/>
    </location>
</feature>
<dbReference type="InterPro" id="IPR020103">
    <property type="entry name" value="PsdUridine_synth_cat_dom_sf"/>
</dbReference>
<evidence type="ECO:0000256" key="2">
    <source>
        <dbReference type="ARBA" id="ARBA00023235"/>
    </source>
</evidence>
<dbReference type="InterPro" id="IPR050188">
    <property type="entry name" value="RluA_PseudoU_synthase"/>
</dbReference>
<evidence type="ECO:0000259" key="3">
    <source>
        <dbReference type="Pfam" id="PF00849"/>
    </source>
</evidence>
<dbReference type="SUPFAM" id="SSF55120">
    <property type="entry name" value="Pseudouridine synthase"/>
    <property type="match status" value="1"/>
</dbReference>
<evidence type="ECO:0000256" key="1">
    <source>
        <dbReference type="ARBA" id="ARBA00010876"/>
    </source>
</evidence>
<organism evidence="4 5">
    <name type="scientific">Candidatus Nealsonbacteria bacterium CG23_combo_of_CG06-09_8_20_14_all_37_18</name>
    <dbReference type="NCBI Taxonomy" id="1974720"/>
    <lineage>
        <taxon>Bacteria</taxon>
        <taxon>Candidatus Nealsoniibacteriota</taxon>
    </lineage>
</organism>
<dbReference type="CDD" id="cd02869">
    <property type="entry name" value="PseudoU_synth_RluA_like"/>
    <property type="match status" value="1"/>
</dbReference>